<evidence type="ECO:0000313" key="2">
    <source>
        <dbReference type="Proteomes" id="UP000018949"/>
    </source>
</evidence>
<dbReference type="AlphaFoldDB" id="W4RQN9"/>
<dbReference type="EMBL" id="BAUW01000031">
    <property type="protein sequence ID" value="GAE45904.1"/>
    <property type="molecule type" value="Genomic_DNA"/>
</dbReference>
<name>W4RQN9_9BACI</name>
<comment type="caution">
    <text evidence="1">The sequence shown here is derived from an EMBL/GenBank/DDBJ whole genome shotgun (WGS) entry which is preliminary data.</text>
</comment>
<proteinExistence type="predicted"/>
<accession>W4RQN9</accession>
<sequence>MLAHLRTPFYHETARKAKLSSQRHLKVLACLLSPLLKADKAFLIQKKALS</sequence>
<gene>
    <name evidence="1" type="ORF">JCM21738_2753</name>
</gene>
<reference evidence="1 2" key="1">
    <citation type="submission" date="2013-12" db="EMBL/GenBank/DDBJ databases">
        <title>NBRP : Genome information of microbial organism related human and environment.</title>
        <authorList>
            <person name="Hattori M."/>
            <person name="Oshima K."/>
            <person name="Inaba H."/>
            <person name="Suda W."/>
            <person name="Sakamoto M."/>
            <person name="Iino T."/>
            <person name="Kitahara M."/>
            <person name="Oshida Y."/>
            <person name="Iida T."/>
            <person name="Kudo T."/>
            <person name="Itoh T."/>
            <person name="Ahmed I."/>
            <person name="Ohkuma M."/>
        </authorList>
    </citation>
    <scope>NUCLEOTIDE SEQUENCE [LARGE SCALE GENOMIC DNA]</scope>
    <source>
        <strain evidence="1 2">JCM 21738</strain>
    </source>
</reference>
<protein>
    <submittedName>
        <fullName evidence="1">Uncharacterized protein</fullName>
    </submittedName>
</protein>
<keyword evidence="2" id="KW-1185">Reference proteome</keyword>
<organism evidence="1 2">
    <name type="scientific">Mesobacillus boroniphilus JCM 21738</name>
    <dbReference type="NCBI Taxonomy" id="1294265"/>
    <lineage>
        <taxon>Bacteria</taxon>
        <taxon>Bacillati</taxon>
        <taxon>Bacillota</taxon>
        <taxon>Bacilli</taxon>
        <taxon>Bacillales</taxon>
        <taxon>Bacillaceae</taxon>
        <taxon>Mesobacillus</taxon>
    </lineage>
</organism>
<evidence type="ECO:0000313" key="1">
    <source>
        <dbReference type="EMBL" id="GAE45904.1"/>
    </source>
</evidence>
<dbReference type="Proteomes" id="UP000018949">
    <property type="component" value="Unassembled WGS sequence"/>
</dbReference>